<reference evidence="2" key="1">
    <citation type="submission" date="2023-03" db="EMBL/GenBank/DDBJ databases">
        <title>Massive genome expansion in bonnet fungi (Mycena s.s.) driven by repeated elements and novel gene families across ecological guilds.</title>
        <authorList>
            <consortium name="Lawrence Berkeley National Laboratory"/>
            <person name="Harder C.B."/>
            <person name="Miyauchi S."/>
            <person name="Viragh M."/>
            <person name="Kuo A."/>
            <person name="Thoen E."/>
            <person name="Andreopoulos B."/>
            <person name="Lu D."/>
            <person name="Skrede I."/>
            <person name="Drula E."/>
            <person name="Henrissat B."/>
            <person name="Morin E."/>
            <person name="Kohler A."/>
            <person name="Barry K."/>
            <person name="LaButti K."/>
            <person name="Morin E."/>
            <person name="Salamov A."/>
            <person name="Lipzen A."/>
            <person name="Mereny Z."/>
            <person name="Hegedus B."/>
            <person name="Baldrian P."/>
            <person name="Stursova M."/>
            <person name="Weitz H."/>
            <person name="Taylor A."/>
            <person name="Grigoriev I.V."/>
            <person name="Nagy L.G."/>
            <person name="Martin F."/>
            <person name="Kauserud H."/>
        </authorList>
    </citation>
    <scope>NUCLEOTIDE SEQUENCE</scope>
    <source>
        <strain evidence="2">CBHHK002</strain>
    </source>
</reference>
<dbReference type="InterPro" id="IPR013762">
    <property type="entry name" value="Integrase-like_cat_sf"/>
</dbReference>
<evidence type="ECO:0008006" key="4">
    <source>
        <dbReference type="Google" id="ProtNLM"/>
    </source>
</evidence>
<dbReference type="EMBL" id="JARIHO010000002">
    <property type="protein sequence ID" value="KAJ7366283.1"/>
    <property type="molecule type" value="Genomic_DNA"/>
</dbReference>
<dbReference type="GO" id="GO:0003677">
    <property type="term" value="F:DNA binding"/>
    <property type="evidence" value="ECO:0007669"/>
    <property type="project" value="InterPro"/>
</dbReference>
<evidence type="ECO:0000256" key="1">
    <source>
        <dbReference type="ARBA" id="ARBA00023172"/>
    </source>
</evidence>
<dbReference type="Proteomes" id="UP001218218">
    <property type="component" value="Unassembled WGS sequence"/>
</dbReference>
<sequence>IPSKQRLPASEELLCCFAVSRAGEIAGGTARGAVTAVKAEHIRRGIPWKGGLRLRYTLRDVENLTPESSKREERPPVTEDMINILKAELDLGDPKDAAVFAVACSACWGRIRLSEMLSDTQSKYFIGRILVGADLGPAATAAGTQVLKFPWTKPKGEHGDKAILCHQHTKSDPVNAIENHDTVNTIPADLPLFVYRNEKGDHTCLSRRKFLSRCNEIWSRHGVPSTTGHSFRIRGTTHLLIAGVNPEVVQAMGCWKSDTFLVYWRHFGHISPLACGIFRFVKQVFI</sequence>
<keyword evidence="1" id="KW-0233">DNA recombination</keyword>
<dbReference type="Gene3D" id="1.10.443.10">
    <property type="entry name" value="Intergrase catalytic core"/>
    <property type="match status" value="1"/>
</dbReference>
<dbReference type="GO" id="GO:0006310">
    <property type="term" value="P:DNA recombination"/>
    <property type="evidence" value="ECO:0007669"/>
    <property type="project" value="UniProtKB-KW"/>
</dbReference>
<comment type="caution">
    <text evidence="2">The sequence shown here is derived from an EMBL/GenBank/DDBJ whole genome shotgun (WGS) entry which is preliminary data.</text>
</comment>
<evidence type="ECO:0000313" key="3">
    <source>
        <dbReference type="Proteomes" id="UP001218218"/>
    </source>
</evidence>
<gene>
    <name evidence="2" type="ORF">DFH08DRAFT_679712</name>
</gene>
<evidence type="ECO:0000313" key="2">
    <source>
        <dbReference type="EMBL" id="KAJ7366283.1"/>
    </source>
</evidence>
<proteinExistence type="predicted"/>
<dbReference type="PANTHER" id="PTHR34605:SF3">
    <property type="entry name" value="P CELL-TYPE AGGLUTINATION PROTEIN MAP4-LIKE-RELATED"/>
    <property type="match status" value="1"/>
</dbReference>
<name>A0AAD7AQU1_9AGAR</name>
<dbReference type="GO" id="GO:0015074">
    <property type="term" value="P:DNA integration"/>
    <property type="evidence" value="ECO:0007669"/>
    <property type="project" value="InterPro"/>
</dbReference>
<accession>A0AAD7AQU1</accession>
<organism evidence="2 3">
    <name type="scientific">Mycena albidolilacea</name>
    <dbReference type="NCBI Taxonomy" id="1033008"/>
    <lineage>
        <taxon>Eukaryota</taxon>
        <taxon>Fungi</taxon>
        <taxon>Dikarya</taxon>
        <taxon>Basidiomycota</taxon>
        <taxon>Agaricomycotina</taxon>
        <taxon>Agaricomycetes</taxon>
        <taxon>Agaricomycetidae</taxon>
        <taxon>Agaricales</taxon>
        <taxon>Marasmiineae</taxon>
        <taxon>Mycenaceae</taxon>
        <taxon>Mycena</taxon>
    </lineage>
</organism>
<keyword evidence="3" id="KW-1185">Reference proteome</keyword>
<dbReference type="AlphaFoldDB" id="A0AAD7AQU1"/>
<dbReference type="InterPro" id="IPR052925">
    <property type="entry name" value="Phage_Integrase-like_Recomb"/>
</dbReference>
<protein>
    <recommendedName>
        <fullName evidence="4">Tyr recombinase domain-containing protein</fullName>
    </recommendedName>
</protein>
<feature type="non-terminal residue" evidence="2">
    <location>
        <position position="1"/>
    </location>
</feature>
<dbReference type="InterPro" id="IPR011010">
    <property type="entry name" value="DNA_brk_join_enz"/>
</dbReference>
<dbReference type="PANTHER" id="PTHR34605">
    <property type="entry name" value="PHAGE_INTEGRASE DOMAIN-CONTAINING PROTEIN"/>
    <property type="match status" value="1"/>
</dbReference>
<dbReference type="SUPFAM" id="SSF56349">
    <property type="entry name" value="DNA breaking-rejoining enzymes"/>
    <property type="match status" value="1"/>
</dbReference>